<dbReference type="Proteomes" id="UP000615446">
    <property type="component" value="Unassembled WGS sequence"/>
</dbReference>
<name>A0A8H3QH64_9GLOM</name>
<proteinExistence type="predicted"/>
<organism evidence="1 2">
    <name type="scientific">Rhizophagus clarus</name>
    <dbReference type="NCBI Taxonomy" id="94130"/>
    <lineage>
        <taxon>Eukaryota</taxon>
        <taxon>Fungi</taxon>
        <taxon>Fungi incertae sedis</taxon>
        <taxon>Mucoromycota</taxon>
        <taxon>Glomeromycotina</taxon>
        <taxon>Glomeromycetes</taxon>
        <taxon>Glomerales</taxon>
        <taxon>Glomeraceae</taxon>
        <taxon>Rhizophagus</taxon>
    </lineage>
</organism>
<evidence type="ECO:0000313" key="1">
    <source>
        <dbReference type="EMBL" id="GES79578.1"/>
    </source>
</evidence>
<evidence type="ECO:0000313" key="2">
    <source>
        <dbReference type="Proteomes" id="UP000615446"/>
    </source>
</evidence>
<reference evidence="1" key="1">
    <citation type="submission" date="2019-10" db="EMBL/GenBank/DDBJ databases">
        <title>Conservation and host-specific expression of non-tandemly repeated heterogenous ribosome RNA gene in arbuscular mycorrhizal fungi.</title>
        <authorList>
            <person name="Maeda T."/>
            <person name="Kobayashi Y."/>
            <person name="Nakagawa T."/>
            <person name="Ezawa T."/>
            <person name="Yamaguchi K."/>
            <person name="Bino T."/>
            <person name="Nishimoto Y."/>
            <person name="Shigenobu S."/>
            <person name="Kawaguchi M."/>
        </authorList>
    </citation>
    <scope>NUCLEOTIDE SEQUENCE</scope>
    <source>
        <strain evidence="1">HR1</strain>
    </source>
</reference>
<protein>
    <submittedName>
        <fullName evidence="1">Uncharacterized protein</fullName>
    </submittedName>
</protein>
<accession>A0A8H3QH64</accession>
<dbReference type="EMBL" id="BLAL01000044">
    <property type="protein sequence ID" value="GES79578.1"/>
    <property type="molecule type" value="Genomic_DNA"/>
</dbReference>
<sequence>MRKDAWLVSPPKPTVPINGGLGVVTKESMHTGQMTFTRTKWGTDTPSLPSYNCFKTPECPLFPLEFPLKFSCALVRRDTSCQGDKKGKYIKQER</sequence>
<comment type="caution">
    <text evidence="1">The sequence shown here is derived from an EMBL/GenBank/DDBJ whole genome shotgun (WGS) entry which is preliminary data.</text>
</comment>
<dbReference type="AlphaFoldDB" id="A0A8H3QH64"/>
<gene>
    <name evidence="1" type="ORF">RCL2_000687700</name>
</gene>